<feature type="compositionally biased region" description="Basic and acidic residues" evidence="1">
    <location>
        <begin position="288"/>
        <end position="306"/>
    </location>
</feature>
<reference evidence="3" key="1">
    <citation type="submission" date="2021-01" db="EMBL/GenBank/DDBJ databases">
        <authorList>
            <person name="Corre E."/>
            <person name="Pelletier E."/>
            <person name="Niang G."/>
            <person name="Scheremetjew M."/>
            <person name="Finn R."/>
            <person name="Kale V."/>
            <person name="Holt S."/>
            <person name="Cochrane G."/>
            <person name="Meng A."/>
            <person name="Brown T."/>
            <person name="Cohen L."/>
        </authorList>
    </citation>
    <scope>NUCLEOTIDE SEQUENCE</scope>
    <source>
        <strain evidence="3">SAG 36.94</strain>
    </source>
</reference>
<evidence type="ECO:0000259" key="2">
    <source>
        <dbReference type="Pfam" id="PF08969"/>
    </source>
</evidence>
<dbReference type="PANTHER" id="PTHR12947">
    <property type="entry name" value="AMSH-LIKE PROTEASE"/>
    <property type="match status" value="1"/>
</dbReference>
<feature type="region of interest" description="Disordered" evidence="1">
    <location>
        <begin position="100"/>
        <end position="134"/>
    </location>
</feature>
<sequence>MEQLFEKSPVLNADSSISILRYKAIADQTMEEASERVSERDWERAALLYMRVAQLIVRTVPGHPDYEAADSQAPVRHMRSLARMCFDHLEDLSSLVSECTDGSSNSEALHSPKTVEEPQKSAPASYQVVPPSPPLVEVLDPNGRRIRITRDEAENLYAPSPIRSSLRLGGHDFELSRHHTTSDLGRRICSITPVSSINGSHRVEANISKERADSSANQPNVGRREWKKSDVLSSSTGPQRLTRSASQRSVGGKNSRADAASLKFSGKLERSRSVAQSKFADAVGGRTSNRDKLNTDRESTHGDRPISDQGSDMDGIGVPRRNEKFRLFPRSNPRSSLMQSGSWMSRWRVQGRNFLGGRAAAPPVKVEQKAPVVEDISERLPLAQRRRAPSANENFSEHASPPVSRTLDVTTARIPFEAETTIEMHNDVARVFEKISRDQVARGLKTIGILACKVEHLDSDPPLHIAALIIPQQQASSDETVELLDEKETASLLRVKGLVTIGWITTALDQFASLSMHEMKLLAAVQVRYSQAFAVMLAPNDSKHQGLYALTEEGMIYLIRNPSATISDTKTLPPLVREASHVRVRADRELSFKIYDLRGVR</sequence>
<feature type="region of interest" description="Disordered" evidence="1">
    <location>
        <begin position="207"/>
        <end position="319"/>
    </location>
</feature>
<dbReference type="PANTHER" id="PTHR12947:SF13">
    <property type="entry name" value="FI19924P1"/>
    <property type="match status" value="1"/>
</dbReference>
<dbReference type="GO" id="GO:0005768">
    <property type="term" value="C:endosome"/>
    <property type="evidence" value="ECO:0007669"/>
    <property type="project" value="TreeGrafter"/>
</dbReference>
<feature type="domain" description="USP8 dimerisation" evidence="2">
    <location>
        <begin position="1"/>
        <end position="94"/>
    </location>
</feature>
<organism evidence="3">
    <name type="scientific">Compsopogon caeruleus</name>
    <dbReference type="NCBI Taxonomy" id="31354"/>
    <lineage>
        <taxon>Eukaryota</taxon>
        <taxon>Rhodophyta</taxon>
        <taxon>Compsopogonophyceae</taxon>
        <taxon>Compsopogonales</taxon>
        <taxon>Compsopogonaceae</taxon>
        <taxon>Compsopogon</taxon>
    </lineage>
</organism>
<name>A0A7S1TBX2_9RHOD</name>
<gene>
    <name evidence="3" type="ORF">CCAE0312_LOCUS3381</name>
</gene>
<evidence type="ECO:0000313" key="3">
    <source>
        <dbReference type="EMBL" id="CAD9231325.1"/>
    </source>
</evidence>
<proteinExistence type="predicted"/>
<feature type="compositionally biased region" description="Polar residues" evidence="1">
    <location>
        <begin position="231"/>
        <end position="249"/>
    </location>
</feature>
<dbReference type="EMBL" id="HBGH01006446">
    <property type="protein sequence ID" value="CAD9231325.1"/>
    <property type="molecule type" value="Transcribed_RNA"/>
</dbReference>
<dbReference type="GO" id="GO:0070536">
    <property type="term" value="P:protein K63-linked deubiquitination"/>
    <property type="evidence" value="ECO:0007669"/>
    <property type="project" value="TreeGrafter"/>
</dbReference>
<dbReference type="InterPro" id="IPR015063">
    <property type="entry name" value="USP8_dimer"/>
</dbReference>
<dbReference type="Gene3D" id="1.20.58.80">
    <property type="entry name" value="Phosphotransferase system, lactose/cellobiose-type IIA subunit"/>
    <property type="match status" value="1"/>
</dbReference>
<dbReference type="GO" id="GO:0016020">
    <property type="term" value="C:membrane"/>
    <property type="evidence" value="ECO:0007669"/>
    <property type="project" value="TreeGrafter"/>
</dbReference>
<dbReference type="Pfam" id="PF08969">
    <property type="entry name" value="USP8_dimer"/>
    <property type="match status" value="1"/>
</dbReference>
<dbReference type="AlphaFoldDB" id="A0A7S1TBX2"/>
<accession>A0A7S1TBX2</accession>
<dbReference type="Gene3D" id="3.40.140.10">
    <property type="entry name" value="Cytidine Deaminase, domain 2"/>
    <property type="match status" value="1"/>
</dbReference>
<protein>
    <recommendedName>
        <fullName evidence="2">USP8 dimerisation domain-containing protein</fullName>
    </recommendedName>
</protein>
<evidence type="ECO:0000256" key="1">
    <source>
        <dbReference type="SAM" id="MobiDB-lite"/>
    </source>
</evidence>